<organism evidence="11">
    <name type="scientific">Medioppia subpectinata</name>
    <dbReference type="NCBI Taxonomy" id="1979941"/>
    <lineage>
        <taxon>Eukaryota</taxon>
        <taxon>Metazoa</taxon>
        <taxon>Ecdysozoa</taxon>
        <taxon>Arthropoda</taxon>
        <taxon>Chelicerata</taxon>
        <taxon>Arachnida</taxon>
        <taxon>Acari</taxon>
        <taxon>Acariformes</taxon>
        <taxon>Sarcoptiformes</taxon>
        <taxon>Oribatida</taxon>
        <taxon>Brachypylina</taxon>
        <taxon>Oppioidea</taxon>
        <taxon>Oppiidae</taxon>
        <taxon>Medioppia</taxon>
    </lineage>
</organism>
<evidence type="ECO:0000256" key="3">
    <source>
        <dbReference type="ARBA" id="ARBA00012220"/>
    </source>
</evidence>
<keyword evidence="12" id="KW-1185">Reference proteome</keyword>
<dbReference type="GO" id="GO:0005524">
    <property type="term" value="F:ATP binding"/>
    <property type="evidence" value="ECO:0007669"/>
    <property type="project" value="UniProtKB-UniRule"/>
</dbReference>
<sequence>LGCEDTTVPFSKADPLNSASKSIFVSEAHICEAYERYLVMDRYYAQRIGHKAVINTPIFKDTKTPDPFVEIFNDTESNRAAKVDHIYMNETLFGAAASCLQVTMQATDVSEAFTLYDQLTPLTPIMLALGAATPIFRGYLTDNDCRLGVQLESNDDRTAEERGEKPLKHNAYRIPKSRVSPINTYLCESNAAYNDSPIVYNKEYYNEMISAGVPSPLAQHIAYLFIRDPVVISRDKLNQDLETESEHFEGIQSTNWQTMRFKPPPLNQQSIGWRVEFRPMEIQMTDTQNSAFSVFVILLSRIVLKYKLNFIIPMTKIHQNITTALKRDAINRCKFWFRKDIFTQNTPQIHCFKENRNRYESEDESYIEMSINEIMNGYGNEFPGLIPLIREYVNSISLDVQTYNKVQQYIQLIADRASAKVKTTAQWIRDFVRKHADYKYDSVVNEKITYDLLNTLNRIQNEGLNVNKLIGNY</sequence>
<evidence type="ECO:0000256" key="1">
    <source>
        <dbReference type="ARBA" id="ARBA00005006"/>
    </source>
</evidence>
<name>A0A7R9KH24_9ACAR</name>
<feature type="non-terminal residue" evidence="11">
    <location>
        <position position="1"/>
    </location>
</feature>
<dbReference type="PANTHER" id="PTHR11164">
    <property type="entry name" value="GLUTAMATE CYSTEINE LIGASE"/>
    <property type="match status" value="1"/>
</dbReference>
<evidence type="ECO:0000256" key="5">
    <source>
        <dbReference type="ARBA" id="ARBA00022684"/>
    </source>
</evidence>
<accession>A0A7R9KH24</accession>
<evidence type="ECO:0000313" key="12">
    <source>
        <dbReference type="Proteomes" id="UP000759131"/>
    </source>
</evidence>
<dbReference type="AlphaFoldDB" id="A0A7R9KH24"/>
<proteinExistence type="inferred from homology"/>
<keyword evidence="7 10" id="KW-0067">ATP-binding</keyword>
<reference evidence="11" key="1">
    <citation type="submission" date="2020-11" db="EMBL/GenBank/DDBJ databases">
        <authorList>
            <person name="Tran Van P."/>
        </authorList>
    </citation>
    <scope>NUCLEOTIDE SEQUENCE</scope>
</reference>
<comment type="pathway">
    <text evidence="1 10">Sulfur metabolism; glutathione biosynthesis; glutathione from L-cysteine and L-glutamate: step 1/2.</text>
</comment>
<comment type="catalytic activity">
    <reaction evidence="10">
        <text>L-cysteine + L-glutamate + ATP = gamma-L-glutamyl-L-cysteine + ADP + phosphate + H(+)</text>
        <dbReference type="Rhea" id="RHEA:13285"/>
        <dbReference type="ChEBI" id="CHEBI:15378"/>
        <dbReference type="ChEBI" id="CHEBI:29985"/>
        <dbReference type="ChEBI" id="CHEBI:30616"/>
        <dbReference type="ChEBI" id="CHEBI:35235"/>
        <dbReference type="ChEBI" id="CHEBI:43474"/>
        <dbReference type="ChEBI" id="CHEBI:58173"/>
        <dbReference type="ChEBI" id="CHEBI:456216"/>
        <dbReference type="EC" id="6.3.2.2"/>
    </reaction>
</comment>
<dbReference type="EC" id="6.3.2.2" evidence="3 10"/>
<feature type="non-terminal residue" evidence="11">
    <location>
        <position position="473"/>
    </location>
</feature>
<dbReference type="GO" id="GO:0004357">
    <property type="term" value="F:glutamate-cysteine ligase activity"/>
    <property type="evidence" value="ECO:0007669"/>
    <property type="project" value="UniProtKB-UniRule"/>
</dbReference>
<evidence type="ECO:0000256" key="8">
    <source>
        <dbReference type="ARBA" id="ARBA00030585"/>
    </source>
</evidence>
<dbReference type="EMBL" id="CAJPIZ010001323">
    <property type="protein sequence ID" value="CAG2103281.1"/>
    <property type="molecule type" value="Genomic_DNA"/>
</dbReference>
<evidence type="ECO:0000256" key="2">
    <source>
        <dbReference type="ARBA" id="ARBA00008100"/>
    </source>
</evidence>
<dbReference type="OrthoDB" id="7939818at2759"/>
<dbReference type="Proteomes" id="UP000759131">
    <property type="component" value="Unassembled WGS sequence"/>
</dbReference>
<dbReference type="EMBL" id="OC855898">
    <property type="protein sequence ID" value="CAD7622851.1"/>
    <property type="molecule type" value="Genomic_DNA"/>
</dbReference>
<evidence type="ECO:0000256" key="7">
    <source>
        <dbReference type="ARBA" id="ARBA00022840"/>
    </source>
</evidence>
<dbReference type="GO" id="GO:0006750">
    <property type="term" value="P:glutathione biosynthetic process"/>
    <property type="evidence" value="ECO:0007669"/>
    <property type="project" value="UniProtKB-UniRule"/>
</dbReference>
<evidence type="ECO:0000313" key="11">
    <source>
        <dbReference type="EMBL" id="CAD7622851.1"/>
    </source>
</evidence>
<dbReference type="PANTHER" id="PTHR11164:SF0">
    <property type="entry name" value="GLUTAMATE--CYSTEINE LIGASE CATALYTIC SUBUNIT"/>
    <property type="match status" value="1"/>
</dbReference>
<dbReference type="Gene3D" id="1.10.8.960">
    <property type="match status" value="1"/>
</dbReference>
<dbReference type="InterPro" id="IPR004308">
    <property type="entry name" value="GCS"/>
</dbReference>
<dbReference type="Gene3D" id="3.30.590.50">
    <property type="match status" value="2"/>
</dbReference>
<protein>
    <recommendedName>
        <fullName evidence="3 10">Glutamate--cysteine ligase</fullName>
        <ecNumber evidence="3 10">6.3.2.2</ecNumber>
    </recommendedName>
    <alternativeName>
        <fullName evidence="9 10">Gamma-ECS</fullName>
    </alternativeName>
    <alternativeName>
        <fullName evidence="8 10">Gamma-glutamylcysteine synthetase</fullName>
    </alternativeName>
</protein>
<keyword evidence="6 10" id="KW-0547">Nucleotide-binding</keyword>
<dbReference type="UniPathway" id="UPA00142">
    <property type="reaction ID" value="UER00209"/>
</dbReference>
<gene>
    <name evidence="11" type="ORF">OSB1V03_LOCUS3314</name>
</gene>
<dbReference type="GO" id="GO:0017109">
    <property type="term" value="C:glutamate-cysteine ligase complex"/>
    <property type="evidence" value="ECO:0007669"/>
    <property type="project" value="TreeGrafter"/>
</dbReference>
<evidence type="ECO:0000256" key="10">
    <source>
        <dbReference type="RuleBase" id="RU367135"/>
    </source>
</evidence>
<evidence type="ECO:0000256" key="4">
    <source>
        <dbReference type="ARBA" id="ARBA00022598"/>
    </source>
</evidence>
<keyword evidence="4 10" id="KW-0436">Ligase</keyword>
<dbReference type="Pfam" id="PF03074">
    <property type="entry name" value="GCS"/>
    <property type="match status" value="1"/>
</dbReference>
<keyword evidence="5 10" id="KW-0317">Glutathione biosynthesis</keyword>
<dbReference type="InterPro" id="IPR014746">
    <property type="entry name" value="Gln_synth/guanido_kin_cat_dom"/>
</dbReference>
<evidence type="ECO:0000256" key="9">
    <source>
        <dbReference type="ARBA" id="ARBA00032122"/>
    </source>
</evidence>
<dbReference type="SUPFAM" id="SSF55931">
    <property type="entry name" value="Glutamine synthetase/guanido kinase"/>
    <property type="match status" value="1"/>
</dbReference>
<comment type="similarity">
    <text evidence="2 10">Belongs to the glutamate--cysteine ligase type 3 family.</text>
</comment>
<evidence type="ECO:0000256" key="6">
    <source>
        <dbReference type="ARBA" id="ARBA00022741"/>
    </source>
</evidence>